<evidence type="ECO:0000259" key="2">
    <source>
        <dbReference type="Pfam" id="PF02582"/>
    </source>
</evidence>
<accession>A0ABZ0UPY0</accession>
<name>A0ABZ0UPY0_9RICK</name>
<protein>
    <submittedName>
        <fullName evidence="3">DUF155 super family protein</fullName>
    </submittedName>
</protein>
<keyword evidence="1" id="KW-1133">Transmembrane helix</keyword>
<keyword evidence="1" id="KW-0472">Membrane</keyword>
<feature type="transmembrane region" description="Helical" evidence="1">
    <location>
        <begin position="250"/>
        <end position="268"/>
    </location>
</feature>
<evidence type="ECO:0000313" key="4">
    <source>
        <dbReference type="Proteomes" id="UP001325140"/>
    </source>
</evidence>
<dbReference type="InterPro" id="IPR051624">
    <property type="entry name" value="RMD1/Sad1-interacting"/>
</dbReference>
<dbReference type="RefSeq" id="WP_323722157.1">
    <property type="nucleotide sequence ID" value="NZ_CP110343.1"/>
</dbReference>
<dbReference type="EMBL" id="CP110343">
    <property type="protein sequence ID" value="WPX98186.1"/>
    <property type="molecule type" value="Genomic_DNA"/>
</dbReference>
<reference evidence="3" key="1">
    <citation type="submission" date="2022-10" db="EMBL/GenBank/DDBJ databases">
        <title>Host association and intracellularity evolved multiple times independently in the Rickettsiales.</title>
        <authorList>
            <person name="Castelli M."/>
            <person name="Nardi T."/>
            <person name="Gammuto L."/>
            <person name="Bellinzona G."/>
            <person name="Sabaneyeva E."/>
            <person name="Potekhin A."/>
            <person name="Serra V."/>
            <person name="Petroni G."/>
            <person name="Sassera D."/>
        </authorList>
    </citation>
    <scope>NUCLEOTIDE SEQUENCE [LARGE SCALE GENOMIC DNA]</scope>
    <source>
        <strain evidence="3">US_Bl 11III1</strain>
    </source>
</reference>
<organism evidence="3 4">
    <name type="scientific">Candidatus Fokinia crypta</name>
    <dbReference type="NCBI Taxonomy" id="1920990"/>
    <lineage>
        <taxon>Bacteria</taxon>
        <taxon>Pseudomonadati</taxon>
        <taxon>Pseudomonadota</taxon>
        <taxon>Alphaproteobacteria</taxon>
        <taxon>Rickettsiales</taxon>
        <taxon>Candidatus Midichloriaceae</taxon>
        <taxon>Candidatus Fokinia</taxon>
    </lineage>
</organism>
<dbReference type="Pfam" id="PF02582">
    <property type="entry name" value="DUF155"/>
    <property type="match status" value="1"/>
</dbReference>
<proteinExistence type="predicted"/>
<dbReference type="InterPro" id="IPR003734">
    <property type="entry name" value="DUF155"/>
</dbReference>
<dbReference type="PANTHER" id="PTHR16255">
    <property type="entry name" value="REQUIRED FOR MEIOTIC NUCLEAR DIVISION PROTEIN 1 HOMOLOG"/>
    <property type="match status" value="1"/>
</dbReference>
<feature type="domain" description="DUF155" evidence="2">
    <location>
        <begin position="49"/>
        <end position="223"/>
    </location>
</feature>
<sequence length="272" mass="31645">MFRCASYCVGAGCDLFAFSEVFTSIETPVRVCSSDAIHVTNSSKTQKEIFVFSYGCVIFWNYSEEEEALFLKNLVEYVDTPLENYLSDLCYYVVLEDGPTNIDMASDVIQISKKNDDNPYTKLALSYGLSQSVKLRVFEISVFSLIEENKKIPLELVKRGYIKMPRRELAKKIGMLFMERSAINLSNDVLDIPGFFWKNPKYENVYDASRKFMDIQQRSDNLNRRLAIIYELYEILRDEVNHSHSLRLEMIIIFLIFVEMVLSMIEIVSKFF</sequence>
<dbReference type="Proteomes" id="UP001325140">
    <property type="component" value="Chromosome"/>
</dbReference>
<evidence type="ECO:0000256" key="1">
    <source>
        <dbReference type="SAM" id="Phobius"/>
    </source>
</evidence>
<dbReference type="PANTHER" id="PTHR16255:SF1">
    <property type="entry name" value="REQUIRED FOR MEIOTIC NUCLEAR DIVISION PROTEIN 1 HOMOLOG"/>
    <property type="match status" value="1"/>
</dbReference>
<keyword evidence="1" id="KW-0812">Transmembrane</keyword>
<keyword evidence="4" id="KW-1185">Reference proteome</keyword>
<evidence type="ECO:0000313" key="3">
    <source>
        <dbReference type="EMBL" id="WPX98186.1"/>
    </source>
</evidence>
<gene>
    <name evidence="3" type="ORF">Fokcrypt_00728</name>
</gene>